<proteinExistence type="predicted"/>
<dbReference type="Proteomes" id="UP001153618">
    <property type="component" value="Unassembled WGS sequence"/>
</dbReference>
<dbReference type="SUPFAM" id="SSF69065">
    <property type="entry name" value="RNase III domain-like"/>
    <property type="match status" value="1"/>
</dbReference>
<feature type="region of interest" description="Disordered" evidence="1">
    <location>
        <begin position="289"/>
        <end position="311"/>
    </location>
</feature>
<comment type="caution">
    <text evidence="2">The sequence shown here is derived from an EMBL/GenBank/DDBJ whole genome shotgun (WGS) entry which is preliminary data.</text>
</comment>
<name>A0A9W4I1N2_PENOL</name>
<dbReference type="OrthoDB" id="67027at2759"/>
<accession>A0A9W4I1N2</accession>
<feature type="compositionally biased region" description="Low complexity" evidence="1">
    <location>
        <begin position="297"/>
        <end position="306"/>
    </location>
</feature>
<evidence type="ECO:0000313" key="2">
    <source>
        <dbReference type="EMBL" id="CAG8214750.1"/>
    </source>
</evidence>
<dbReference type="GO" id="GO:0006396">
    <property type="term" value="P:RNA processing"/>
    <property type="evidence" value="ECO:0007669"/>
    <property type="project" value="InterPro"/>
</dbReference>
<reference evidence="2" key="1">
    <citation type="submission" date="2021-07" db="EMBL/GenBank/DDBJ databases">
        <authorList>
            <person name="Branca A.L. A."/>
        </authorList>
    </citation>
    <scope>NUCLEOTIDE SEQUENCE</scope>
</reference>
<gene>
    <name evidence="2" type="ORF">POLS_LOCUS7933</name>
</gene>
<evidence type="ECO:0000256" key="1">
    <source>
        <dbReference type="SAM" id="MobiDB-lite"/>
    </source>
</evidence>
<keyword evidence="3" id="KW-1185">Reference proteome</keyword>
<dbReference type="AlphaFoldDB" id="A0A9W4I1N2"/>
<organism evidence="2 3">
    <name type="scientific">Penicillium olsonii</name>
    <dbReference type="NCBI Taxonomy" id="99116"/>
    <lineage>
        <taxon>Eukaryota</taxon>
        <taxon>Fungi</taxon>
        <taxon>Dikarya</taxon>
        <taxon>Ascomycota</taxon>
        <taxon>Pezizomycotina</taxon>
        <taxon>Eurotiomycetes</taxon>
        <taxon>Eurotiomycetidae</taxon>
        <taxon>Eurotiales</taxon>
        <taxon>Aspergillaceae</taxon>
        <taxon>Penicillium</taxon>
    </lineage>
</organism>
<sequence>MTEASVNFIRNLVRCPVLSEADILVALTAAGADETLPDGNRKLAQLGSGVTGFLIDFSGATMALSRDFTSKLKFRVNSTTHRADIAKRTGVDQHLRTDPRPGGNSSGVLALAASATIGAIYLRTKSLISVIKGLYALRILDERLDGVSLMELFKDEIDHKSSGNSVQEWSPQAEDIDPFAQGTCPFPEFSTPSEIGGVSIFETCYDDKGELKRDGLYTMHQISEPRVAETLGQPIQRRQGPEIALLSPGEEVQTGTLREIKLSAQRNGRRVFTPGVDISPTVNEEPYRPNDFSGWVSSQQSSNQRSSGKRRYVGGMNLQRRKQRRFDCEFVSILRQEAEMTDALGLLPPQNTYFKHTIKTKLLDFEPDLISSLCLFLLQIGSARAFVTLQAALKSSRETKDHLYGAQSRKWVSRDLTLKDRFEVIGEIQENAAYLQILRCNHILNMYRQSGETAEHSSSFTIWAVPRDVLDSRPRARGNPKNIAVAAAVDKMMEKILPDLERSSAVYKRKRRKVLEFRKLGQRLDILAHRFGDAVLGLIHFDQSGETPGSVDTEKIILEPTDETFENFVDILEESQGELLREISTAARSSFQHILYEDMWRPDLFPLERHIAEDVLQLPKGSQELQNLLR</sequence>
<dbReference type="GO" id="GO:0004525">
    <property type="term" value="F:ribonuclease III activity"/>
    <property type="evidence" value="ECO:0007669"/>
    <property type="project" value="InterPro"/>
</dbReference>
<dbReference type="InterPro" id="IPR036389">
    <property type="entry name" value="RNase_III_sf"/>
</dbReference>
<dbReference type="EMBL" id="CAJVOS010000054">
    <property type="protein sequence ID" value="CAG8214750.1"/>
    <property type="molecule type" value="Genomic_DNA"/>
</dbReference>
<protein>
    <submittedName>
        <fullName evidence="2">Uncharacterized protein</fullName>
    </submittedName>
</protein>
<evidence type="ECO:0000313" key="3">
    <source>
        <dbReference type="Proteomes" id="UP001153618"/>
    </source>
</evidence>